<organism evidence="1 2">
    <name type="scientific">Aspergillus luchuensis (strain CBS 106.47)</name>
    <dbReference type="NCBI Taxonomy" id="1137211"/>
    <lineage>
        <taxon>Eukaryota</taxon>
        <taxon>Fungi</taxon>
        <taxon>Dikarya</taxon>
        <taxon>Ascomycota</taxon>
        <taxon>Pezizomycotina</taxon>
        <taxon>Eurotiomycetes</taxon>
        <taxon>Eurotiomycetidae</taxon>
        <taxon>Eurotiales</taxon>
        <taxon>Aspergillaceae</taxon>
        <taxon>Aspergillus</taxon>
        <taxon>Aspergillus subgen. Circumdati</taxon>
    </lineage>
</organism>
<reference evidence="2" key="1">
    <citation type="journal article" date="2017" name="Genome Biol.">
        <title>Comparative genomics reveals high biological diversity and specific adaptations in the industrially and medically important fungal genus Aspergillus.</title>
        <authorList>
            <person name="de Vries R.P."/>
            <person name="Riley R."/>
            <person name="Wiebenga A."/>
            <person name="Aguilar-Osorio G."/>
            <person name="Amillis S."/>
            <person name="Uchima C.A."/>
            <person name="Anderluh G."/>
            <person name="Asadollahi M."/>
            <person name="Askin M."/>
            <person name="Barry K."/>
            <person name="Battaglia E."/>
            <person name="Bayram O."/>
            <person name="Benocci T."/>
            <person name="Braus-Stromeyer S.A."/>
            <person name="Caldana C."/>
            <person name="Canovas D."/>
            <person name="Cerqueira G.C."/>
            <person name="Chen F."/>
            <person name="Chen W."/>
            <person name="Choi C."/>
            <person name="Clum A."/>
            <person name="Dos Santos R.A."/>
            <person name="Damasio A.R."/>
            <person name="Diallinas G."/>
            <person name="Emri T."/>
            <person name="Fekete E."/>
            <person name="Flipphi M."/>
            <person name="Freyberg S."/>
            <person name="Gallo A."/>
            <person name="Gournas C."/>
            <person name="Habgood R."/>
            <person name="Hainaut M."/>
            <person name="Harispe M.L."/>
            <person name="Henrissat B."/>
            <person name="Hilden K.S."/>
            <person name="Hope R."/>
            <person name="Hossain A."/>
            <person name="Karabika E."/>
            <person name="Karaffa L."/>
            <person name="Karanyi Z."/>
            <person name="Krasevec N."/>
            <person name="Kuo A."/>
            <person name="Kusch H."/>
            <person name="LaButti K."/>
            <person name="Lagendijk E.L."/>
            <person name="Lapidus A."/>
            <person name="Levasseur A."/>
            <person name="Lindquist E."/>
            <person name="Lipzen A."/>
            <person name="Logrieco A.F."/>
            <person name="MacCabe A."/>
            <person name="Maekelae M.R."/>
            <person name="Malavazi I."/>
            <person name="Melin P."/>
            <person name="Meyer V."/>
            <person name="Mielnichuk N."/>
            <person name="Miskei M."/>
            <person name="Molnar A.P."/>
            <person name="Mule G."/>
            <person name="Ngan C.Y."/>
            <person name="Orejas M."/>
            <person name="Orosz E."/>
            <person name="Ouedraogo J.P."/>
            <person name="Overkamp K.M."/>
            <person name="Park H.-S."/>
            <person name="Perrone G."/>
            <person name="Piumi F."/>
            <person name="Punt P.J."/>
            <person name="Ram A.F."/>
            <person name="Ramon A."/>
            <person name="Rauscher S."/>
            <person name="Record E."/>
            <person name="Riano-Pachon D.M."/>
            <person name="Robert V."/>
            <person name="Roehrig J."/>
            <person name="Ruller R."/>
            <person name="Salamov A."/>
            <person name="Salih N.S."/>
            <person name="Samson R.A."/>
            <person name="Sandor E."/>
            <person name="Sanguinetti M."/>
            <person name="Schuetze T."/>
            <person name="Sepcic K."/>
            <person name="Shelest E."/>
            <person name="Sherlock G."/>
            <person name="Sophianopoulou V."/>
            <person name="Squina F.M."/>
            <person name="Sun H."/>
            <person name="Susca A."/>
            <person name="Todd R.B."/>
            <person name="Tsang A."/>
            <person name="Unkles S.E."/>
            <person name="van de Wiele N."/>
            <person name="van Rossen-Uffink D."/>
            <person name="Oliveira J.V."/>
            <person name="Vesth T.C."/>
            <person name="Visser J."/>
            <person name="Yu J.-H."/>
            <person name="Zhou M."/>
            <person name="Andersen M.R."/>
            <person name="Archer D.B."/>
            <person name="Baker S.E."/>
            <person name="Benoit I."/>
            <person name="Brakhage A.A."/>
            <person name="Braus G.H."/>
            <person name="Fischer R."/>
            <person name="Frisvad J.C."/>
            <person name="Goldman G.H."/>
            <person name="Houbraken J."/>
            <person name="Oakley B."/>
            <person name="Pocsi I."/>
            <person name="Scazzocchio C."/>
            <person name="Seiboth B."/>
            <person name="vanKuyk P.A."/>
            <person name="Wortman J."/>
            <person name="Dyer P.S."/>
            <person name="Grigoriev I.V."/>
        </authorList>
    </citation>
    <scope>NUCLEOTIDE SEQUENCE [LARGE SCALE GENOMIC DNA]</scope>
    <source>
        <strain evidence="2">CBS 106.47</strain>
    </source>
</reference>
<sequence>MILFNLTCTTFMICVLSSINAYSLYGGYERVFYYYAYLADAKVHNDRPKSIAAGCSNSGKCDYNNFIKFVNGLGQAPKVLSPTSSDIHKAAKFLDDNGFTTEYNTNKLYNKANDLANLFEEISCFMTTEEPKELDEFWDSARASIESVCFLRKLANSNKFKDFLIAHGIRPVMKYDRFNCKQELLVDEKATIEENNSTVADLIKGFHSDKRQTTHETNIRCACWAAARLHWRGPVPTSKPGAVFQYDYDEECWQKNYCLGGDKELEPQLYGQSGDIHLQKIMN</sequence>
<dbReference type="AlphaFoldDB" id="A0A1M3TME6"/>
<dbReference type="VEuPathDB" id="FungiDB:ASPFODRAFT_45571"/>
<name>A0A1M3TME6_ASPLC</name>
<protein>
    <submittedName>
        <fullName evidence="1">Uncharacterized protein</fullName>
    </submittedName>
</protein>
<evidence type="ECO:0000313" key="1">
    <source>
        <dbReference type="EMBL" id="OJZ87836.1"/>
    </source>
</evidence>
<proteinExistence type="predicted"/>
<dbReference type="Proteomes" id="UP000184063">
    <property type="component" value="Unassembled WGS sequence"/>
</dbReference>
<accession>A0A1M3TME6</accession>
<dbReference type="EMBL" id="KV878240">
    <property type="protein sequence ID" value="OJZ87836.1"/>
    <property type="molecule type" value="Genomic_DNA"/>
</dbReference>
<evidence type="ECO:0000313" key="2">
    <source>
        <dbReference type="Proteomes" id="UP000184063"/>
    </source>
</evidence>
<gene>
    <name evidence="1" type="ORF">ASPFODRAFT_45571</name>
</gene>